<dbReference type="InterPro" id="IPR006448">
    <property type="entry name" value="Phage_term_ssu_P27"/>
</dbReference>
<protein>
    <submittedName>
        <fullName evidence="2">Phage terminase, small subunit, P27 family</fullName>
    </submittedName>
</protein>
<evidence type="ECO:0000313" key="2">
    <source>
        <dbReference type="EMBL" id="CAB4242161.1"/>
    </source>
</evidence>
<sequence>MSAKLPPELHVVKGTTGMNQGQLMPDELRRRTPAAYWLDNPKLWDKRKFIKETSDFLYDMYGIGSEQEQHLISMLALQIETFIKCQEIIDKSQIIIKFNNGSNYGSNPAIIQRDRAYKLIIAGMNELGLTPSGRLVKRSEPTSKTSIGKLMQGVQLKR</sequence>
<proteinExistence type="predicted"/>
<dbReference type="EMBL" id="LR796275">
    <property type="protein sequence ID" value="CAB4133794.1"/>
    <property type="molecule type" value="Genomic_DNA"/>
</dbReference>
<reference evidence="2" key="1">
    <citation type="submission" date="2020-05" db="EMBL/GenBank/DDBJ databases">
        <authorList>
            <person name="Chiriac C."/>
            <person name="Salcher M."/>
            <person name="Ghai R."/>
            <person name="Kavagutti S V."/>
        </authorList>
    </citation>
    <scope>NUCLEOTIDE SEQUENCE</scope>
</reference>
<gene>
    <name evidence="1" type="ORF">UFOVP263_5</name>
    <name evidence="2" type="ORF">UFOVP91_58</name>
</gene>
<organism evidence="2">
    <name type="scientific">uncultured Caudovirales phage</name>
    <dbReference type="NCBI Taxonomy" id="2100421"/>
    <lineage>
        <taxon>Viruses</taxon>
        <taxon>Duplodnaviria</taxon>
        <taxon>Heunggongvirae</taxon>
        <taxon>Uroviricota</taxon>
        <taxon>Caudoviricetes</taxon>
        <taxon>Peduoviridae</taxon>
        <taxon>Maltschvirus</taxon>
        <taxon>Maltschvirus maltsch</taxon>
    </lineage>
</organism>
<name>A0A6J5TB61_9CAUD</name>
<dbReference type="EMBL" id="LR797827">
    <property type="protein sequence ID" value="CAB4242161.1"/>
    <property type="molecule type" value="Genomic_DNA"/>
</dbReference>
<evidence type="ECO:0000313" key="1">
    <source>
        <dbReference type="EMBL" id="CAB4133794.1"/>
    </source>
</evidence>
<dbReference type="Pfam" id="PF05119">
    <property type="entry name" value="Terminase_4"/>
    <property type="match status" value="1"/>
</dbReference>
<accession>A0A6J5TB61</accession>